<feature type="signal peptide" evidence="1">
    <location>
        <begin position="1"/>
        <end position="17"/>
    </location>
</feature>
<organism evidence="2 3">
    <name type="scientific">Steccherinum ochraceum</name>
    <dbReference type="NCBI Taxonomy" id="92696"/>
    <lineage>
        <taxon>Eukaryota</taxon>
        <taxon>Fungi</taxon>
        <taxon>Dikarya</taxon>
        <taxon>Basidiomycota</taxon>
        <taxon>Agaricomycotina</taxon>
        <taxon>Agaricomycetes</taxon>
        <taxon>Polyporales</taxon>
        <taxon>Steccherinaceae</taxon>
        <taxon>Steccherinum</taxon>
    </lineage>
</organism>
<protein>
    <submittedName>
        <fullName evidence="2">Uncharacterized protein</fullName>
    </submittedName>
</protein>
<evidence type="ECO:0000313" key="3">
    <source>
        <dbReference type="Proteomes" id="UP000292702"/>
    </source>
</evidence>
<dbReference type="OrthoDB" id="10516585at2759"/>
<keyword evidence="3" id="KW-1185">Reference proteome</keyword>
<dbReference type="EMBL" id="RWJN01000052">
    <property type="protein sequence ID" value="TCD68988.1"/>
    <property type="molecule type" value="Genomic_DNA"/>
</dbReference>
<evidence type="ECO:0000313" key="2">
    <source>
        <dbReference type="EMBL" id="TCD68988.1"/>
    </source>
</evidence>
<dbReference type="Proteomes" id="UP000292702">
    <property type="component" value="Unassembled WGS sequence"/>
</dbReference>
<accession>A0A4R0RXT7</accession>
<keyword evidence="1" id="KW-0732">Signal</keyword>
<reference evidence="2 3" key="1">
    <citation type="submission" date="2018-11" db="EMBL/GenBank/DDBJ databases">
        <title>Genome assembly of Steccherinum ochraceum LE-BIN_3174, the white-rot fungus of the Steccherinaceae family (The Residual Polyporoid clade, Polyporales, Basidiomycota).</title>
        <authorList>
            <person name="Fedorova T.V."/>
            <person name="Glazunova O.A."/>
            <person name="Landesman E.O."/>
            <person name="Moiseenko K.V."/>
            <person name="Psurtseva N.V."/>
            <person name="Savinova O.S."/>
            <person name="Shakhova N.V."/>
            <person name="Tyazhelova T.V."/>
            <person name="Vasina D.V."/>
        </authorList>
    </citation>
    <scope>NUCLEOTIDE SEQUENCE [LARGE SCALE GENOMIC DNA]</scope>
    <source>
        <strain evidence="2 3">LE-BIN_3174</strain>
    </source>
</reference>
<sequence length="152" mass="16291">MALRALILLAAASLAVANQAIYNNRQLLSGWSDASYDTQASYTGDTIKVQTGPYGTFALKNPAVALTSFSGVQFDVKGDPSTNLHAFLQSTKNPLNSNNVDLSDEINPGAFSTVQIDFASIELPAGPWDTITIQTYGDQTVNYELDNVILLS</sequence>
<feature type="chain" id="PRO_5020549844" evidence="1">
    <location>
        <begin position="18"/>
        <end position="152"/>
    </location>
</feature>
<evidence type="ECO:0000256" key="1">
    <source>
        <dbReference type="SAM" id="SignalP"/>
    </source>
</evidence>
<proteinExistence type="predicted"/>
<dbReference type="AlphaFoldDB" id="A0A4R0RXT7"/>
<comment type="caution">
    <text evidence="2">The sequence shown here is derived from an EMBL/GenBank/DDBJ whole genome shotgun (WGS) entry which is preliminary data.</text>
</comment>
<gene>
    <name evidence="2" type="ORF">EIP91_009210</name>
</gene>
<name>A0A4R0RXT7_9APHY</name>
<dbReference type="Gene3D" id="2.60.120.430">
    <property type="entry name" value="Galactose-binding lectin"/>
    <property type="match status" value="1"/>
</dbReference>